<dbReference type="Proteomes" id="UP000826271">
    <property type="component" value="Unassembled WGS sequence"/>
</dbReference>
<protein>
    <submittedName>
        <fullName evidence="1">Uncharacterized protein</fullName>
    </submittedName>
</protein>
<dbReference type="EMBL" id="WHWC01000002">
    <property type="protein sequence ID" value="KAG8388363.1"/>
    <property type="molecule type" value="Genomic_DNA"/>
</dbReference>
<proteinExistence type="predicted"/>
<reference evidence="1" key="1">
    <citation type="submission" date="2019-10" db="EMBL/GenBank/DDBJ databases">
        <authorList>
            <person name="Zhang R."/>
            <person name="Pan Y."/>
            <person name="Wang J."/>
            <person name="Ma R."/>
            <person name="Yu S."/>
        </authorList>
    </citation>
    <scope>NUCLEOTIDE SEQUENCE</scope>
    <source>
        <strain evidence="1">LA-IB0</strain>
        <tissue evidence="1">Leaf</tissue>
    </source>
</reference>
<dbReference type="Pfam" id="PF14223">
    <property type="entry name" value="Retrotran_gag_2"/>
    <property type="match status" value="1"/>
</dbReference>
<organism evidence="1 2">
    <name type="scientific">Buddleja alternifolia</name>
    <dbReference type="NCBI Taxonomy" id="168488"/>
    <lineage>
        <taxon>Eukaryota</taxon>
        <taxon>Viridiplantae</taxon>
        <taxon>Streptophyta</taxon>
        <taxon>Embryophyta</taxon>
        <taxon>Tracheophyta</taxon>
        <taxon>Spermatophyta</taxon>
        <taxon>Magnoliopsida</taxon>
        <taxon>eudicotyledons</taxon>
        <taxon>Gunneridae</taxon>
        <taxon>Pentapetalae</taxon>
        <taxon>asterids</taxon>
        <taxon>lamiids</taxon>
        <taxon>Lamiales</taxon>
        <taxon>Scrophulariaceae</taxon>
        <taxon>Buddlejeae</taxon>
        <taxon>Buddleja</taxon>
    </lineage>
</organism>
<name>A0AAV6Y1L3_9LAMI</name>
<keyword evidence="2" id="KW-1185">Reference proteome</keyword>
<accession>A0AAV6Y1L3</accession>
<evidence type="ECO:0000313" key="2">
    <source>
        <dbReference type="Proteomes" id="UP000826271"/>
    </source>
</evidence>
<sequence length="89" mass="9843">MSNGTPFQVPSLTKNNYGNGCIGMKALFGDYDIWKPLEFGVKAGDVASLKNDQKALILIHQSLDDKMFEKVANTTTSKQAWETLQASFK</sequence>
<evidence type="ECO:0000313" key="1">
    <source>
        <dbReference type="EMBL" id="KAG8388363.1"/>
    </source>
</evidence>
<gene>
    <name evidence="1" type="ORF">BUALT_Bualt02G0118200</name>
</gene>
<dbReference type="AlphaFoldDB" id="A0AAV6Y1L3"/>
<comment type="caution">
    <text evidence="1">The sequence shown here is derived from an EMBL/GenBank/DDBJ whole genome shotgun (WGS) entry which is preliminary data.</text>
</comment>